<evidence type="ECO:0000313" key="2">
    <source>
        <dbReference type="Proteomes" id="UP000270094"/>
    </source>
</evidence>
<keyword evidence="2" id="KW-1185">Reference proteome</keyword>
<proteinExistence type="predicted"/>
<evidence type="ECO:0000313" key="1">
    <source>
        <dbReference type="EMBL" id="VDM66983.1"/>
    </source>
</evidence>
<sequence length="109" mass="12810">MLKELNDVEKQIGLRINWKRTQFAEERFLRGSGNGIRRLSNRDVFLRVSRTFENMENDLKEELNRRRRAAWDAFGPKESHRPTDGPRALNPAVRFKRSPCALLPSRDMA</sequence>
<dbReference type="Proteomes" id="UP000270094">
    <property type="component" value="Unassembled WGS sequence"/>
</dbReference>
<reference evidence="1 2" key="1">
    <citation type="submission" date="2018-11" db="EMBL/GenBank/DDBJ databases">
        <authorList>
            <consortium name="Pathogen Informatics"/>
        </authorList>
    </citation>
    <scope>NUCLEOTIDE SEQUENCE [LARGE SCALE GENOMIC DNA]</scope>
</reference>
<protein>
    <submittedName>
        <fullName evidence="1">Uncharacterized protein</fullName>
    </submittedName>
</protein>
<gene>
    <name evidence="1" type="ORF">SVUK_LOCUS1981</name>
</gene>
<dbReference type="AlphaFoldDB" id="A0A3P7IGJ2"/>
<name>A0A3P7IGJ2_STRVU</name>
<accession>A0A3P7IGJ2</accession>
<dbReference type="EMBL" id="UYYB01004246">
    <property type="protein sequence ID" value="VDM66983.1"/>
    <property type="molecule type" value="Genomic_DNA"/>
</dbReference>
<organism evidence="1 2">
    <name type="scientific">Strongylus vulgaris</name>
    <name type="common">Blood worm</name>
    <dbReference type="NCBI Taxonomy" id="40348"/>
    <lineage>
        <taxon>Eukaryota</taxon>
        <taxon>Metazoa</taxon>
        <taxon>Ecdysozoa</taxon>
        <taxon>Nematoda</taxon>
        <taxon>Chromadorea</taxon>
        <taxon>Rhabditida</taxon>
        <taxon>Rhabditina</taxon>
        <taxon>Rhabditomorpha</taxon>
        <taxon>Strongyloidea</taxon>
        <taxon>Strongylidae</taxon>
        <taxon>Strongylus</taxon>
    </lineage>
</organism>